<comment type="caution">
    <text evidence="2">The sequence shown here is derived from an EMBL/GenBank/DDBJ whole genome shotgun (WGS) entry which is preliminary data.</text>
</comment>
<keyword evidence="1" id="KW-1133">Transmembrane helix</keyword>
<name>A0A090VEU6_9FLAO</name>
<dbReference type="AlphaFoldDB" id="A0A090VEU6"/>
<dbReference type="Proteomes" id="UP000029644">
    <property type="component" value="Unassembled WGS sequence"/>
</dbReference>
<keyword evidence="1" id="KW-0472">Membrane</keyword>
<gene>
    <name evidence="2" type="ORF">JCM19300_635</name>
</gene>
<evidence type="ECO:0000313" key="3">
    <source>
        <dbReference type="Proteomes" id="UP000029644"/>
    </source>
</evidence>
<evidence type="ECO:0000313" key="2">
    <source>
        <dbReference type="EMBL" id="GAL61889.1"/>
    </source>
</evidence>
<keyword evidence="1" id="KW-0812">Transmembrane</keyword>
<protein>
    <submittedName>
        <fullName evidence="2">Uncharacterized protein</fullName>
    </submittedName>
</protein>
<organism evidence="2 3">
    <name type="scientific">Algibacter lectus</name>
    <dbReference type="NCBI Taxonomy" id="221126"/>
    <lineage>
        <taxon>Bacteria</taxon>
        <taxon>Pseudomonadati</taxon>
        <taxon>Bacteroidota</taxon>
        <taxon>Flavobacteriia</taxon>
        <taxon>Flavobacteriales</taxon>
        <taxon>Flavobacteriaceae</taxon>
        <taxon>Algibacter</taxon>
    </lineage>
</organism>
<sequence>MLPKGCKLFFLNNNLTNHEFFNIHSHFLAFGLVLVATSLESLN</sequence>
<evidence type="ECO:0000256" key="1">
    <source>
        <dbReference type="SAM" id="Phobius"/>
    </source>
</evidence>
<feature type="transmembrane region" description="Helical" evidence="1">
    <location>
        <begin position="20"/>
        <end position="39"/>
    </location>
</feature>
<dbReference type="EMBL" id="BBNQ01000004">
    <property type="protein sequence ID" value="GAL61889.1"/>
    <property type="molecule type" value="Genomic_DNA"/>
</dbReference>
<reference evidence="2 3" key="1">
    <citation type="journal article" date="2014" name="Genome Announc.">
        <title>Draft Genome Sequences of Marine Flavobacterium Algibacter lectus Strains SS8 and NR4.</title>
        <authorList>
            <person name="Takatani N."/>
            <person name="Nakanishi M."/>
            <person name="Meirelles P."/>
            <person name="Mino S."/>
            <person name="Suda W."/>
            <person name="Oshima K."/>
            <person name="Hattori M."/>
            <person name="Ohkuma M."/>
            <person name="Hosokawa M."/>
            <person name="Miyashita K."/>
            <person name="Thompson F.L."/>
            <person name="Niwa A."/>
            <person name="Sawabe T."/>
            <person name="Sawabe T."/>
        </authorList>
    </citation>
    <scope>NUCLEOTIDE SEQUENCE [LARGE SCALE GENOMIC DNA]</scope>
    <source>
        <strain evidence="2 3">JCM 19300</strain>
    </source>
</reference>
<accession>A0A090VEU6</accession>
<proteinExistence type="predicted"/>